<dbReference type="EMBL" id="JAHBCL010000038">
    <property type="protein sequence ID" value="MBS7528378.1"/>
    <property type="molecule type" value="Genomic_DNA"/>
</dbReference>
<evidence type="ECO:0000313" key="10">
    <source>
        <dbReference type="EMBL" id="MBS7528378.1"/>
    </source>
</evidence>
<comment type="caution">
    <text evidence="10">The sequence shown here is derived from an EMBL/GenBank/DDBJ whole genome shotgun (WGS) entry which is preliminary data.</text>
</comment>
<dbReference type="InterPro" id="IPR011833">
    <property type="entry name" value="Glycg_phsphrylas"/>
</dbReference>
<keyword evidence="7 9" id="KW-0119">Carbohydrate metabolism</keyword>
<evidence type="ECO:0000256" key="5">
    <source>
        <dbReference type="ARBA" id="ARBA00022679"/>
    </source>
</evidence>
<evidence type="ECO:0000313" key="11">
    <source>
        <dbReference type="Proteomes" id="UP000746471"/>
    </source>
</evidence>
<name>A0ABS5PTG4_9FIRM</name>
<keyword evidence="11" id="KW-1185">Reference proteome</keyword>
<evidence type="ECO:0000256" key="1">
    <source>
        <dbReference type="ARBA" id="ARBA00001275"/>
    </source>
</evidence>
<dbReference type="NCBIfam" id="TIGR02093">
    <property type="entry name" value="P_ylase"/>
    <property type="match status" value="1"/>
</dbReference>
<dbReference type="RefSeq" id="WP_213238238.1">
    <property type="nucleotide sequence ID" value="NZ_JAHBCL010000038.1"/>
</dbReference>
<dbReference type="InterPro" id="IPR035090">
    <property type="entry name" value="Pyridoxal_P_attach_site"/>
</dbReference>
<evidence type="ECO:0000256" key="2">
    <source>
        <dbReference type="ARBA" id="ARBA00001933"/>
    </source>
</evidence>
<evidence type="ECO:0000256" key="6">
    <source>
        <dbReference type="ARBA" id="ARBA00022898"/>
    </source>
</evidence>
<comment type="catalytic activity">
    <reaction evidence="1 9">
        <text>[(1-&gt;4)-alpha-D-glucosyl](n) + phosphate = [(1-&gt;4)-alpha-D-glucosyl](n-1) + alpha-D-glucose 1-phosphate</text>
        <dbReference type="Rhea" id="RHEA:41732"/>
        <dbReference type="Rhea" id="RHEA-COMP:9584"/>
        <dbReference type="Rhea" id="RHEA-COMP:9586"/>
        <dbReference type="ChEBI" id="CHEBI:15444"/>
        <dbReference type="ChEBI" id="CHEBI:43474"/>
        <dbReference type="ChEBI" id="CHEBI:58601"/>
        <dbReference type="EC" id="2.4.1.1"/>
    </reaction>
</comment>
<dbReference type="SUPFAM" id="SSF53756">
    <property type="entry name" value="UDP-Glycosyltransferase/glycogen phosphorylase"/>
    <property type="match status" value="1"/>
</dbReference>
<dbReference type="Gene3D" id="3.40.50.2000">
    <property type="entry name" value="Glycogen Phosphorylase B"/>
    <property type="match status" value="2"/>
</dbReference>
<sequence length="784" mass="89826">MKAMILMILKSEFAKDFETANRQQLYYAISKAIMTEIADSWQTSLAKSAKGKQAYYFSAEFLMGRALGNNLLNLGDTPEITALLADYHIDLKDLENQEADAGLGNGGLGRLAACFLESAATMALPLHGYGIRYQYGLFKQTFNDGFQVEIPDDWLKYPEPWSIRRDDEALTIHFADGDIRAIPYDTPIIGYRNHQINTLRLWQSEAILPFDFDAFNEQAYDLAVAEKNRAEAICKVLYPNDSKDEGKKLRLKQQYFFVSASLQDLVRKFVATGDSWECFPERYAVQLNDTHPVVAVPELIRILMDDYHIRFNRAFKIAQKTFAYTNHTILQEALEKWHISFYKSLLPRVYEIIQKIDRQFMNEFKESDMPAAHIQQMRIIQDHMVHMAYLAIYGSHSVNGVAALHTDILKQIALKDWYELFPERFNNKTNGITQRRWLKFANPELSALITECLGNESWITHLSELKGLEKFADDEVILSRFMAIKQQRKQVLADYIRENEGVALDPKALFDIQIKRLHEYKRQLLNAFQILHQYYELLENPEKEIVPRVYIFGAKAAPGYYRAKGIIKYINEIAKRINDDPVVAGRIKVHFVENYNVSYGELLFPAADLSEQISTAGKEASGTGNMKFMLNGTPTIGTLDGANIEIVEEAGIENNFIFGAKVEELEALNGSYDPVEYYLTNPKLKRIVDTLIDGTFSDGGTGMFHELYSSLMQGASWHRADNYFLLYDFEDYVAAQAKVSESYEDPIGWARKCWLNLANAGKFSSDRTILQYAEDIWQIKSIEV</sequence>
<dbReference type="InterPro" id="IPR000811">
    <property type="entry name" value="Glyco_trans_35"/>
</dbReference>
<dbReference type="PANTHER" id="PTHR11468">
    <property type="entry name" value="GLYCOGEN PHOSPHORYLASE"/>
    <property type="match status" value="1"/>
</dbReference>
<comment type="cofactor">
    <cofactor evidence="2 9">
        <name>pyridoxal 5'-phosphate</name>
        <dbReference type="ChEBI" id="CHEBI:597326"/>
    </cofactor>
</comment>
<keyword evidence="4 9" id="KW-0328">Glycosyltransferase</keyword>
<dbReference type="PIRSF" id="PIRSF000460">
    <property type="entry name" value="Pprylas_GlgP"/>
    <property type="match status" value="1"/>
</dbReference>
<dbReference type="EC" id="2.4.1.1" evidence="9"/>
<keyword evidence="5 9" id="KW-0808">Transferase</keyword>
<evidence type="ECO:0000256" key="4">
    <source>
        <dbReference type="ARBA" id="ARBA00022676"/>
    </source>
</evidence>
<dbReference type="PROSITE" id="PS00102">
    <property type="entry name" value="PHOSPHORYLASE"/>
    <property type="match status" value="1"/>
</dbReference>
<accession>A0ABS5PTG4</accession>
<comment type="function">
    <text evidence="9">Allosteric enzyme that catalyzes the rate-limiting step in glycogen catabolism, the phosphorolytic cleavage of glycogen to produce glucose-1-phosphate, and plays a central role in maintaining cellular and organismal glucose homeostasis.</text>
</comment>
<dbReference type="PANTHER" id="PTHR11468:SF3">
    <property type="entry name" value="GLYCOGEN PHOSPHORYLASE, LIVER FORM"/>
    <property type="match status" value="1"/>
</dbReference>
<gene>
    <name evidence="10" type="ORF">KHM83_16940</name>
</gene>
<comment type="similarity">
    <text evidence="3 9">Belongs to the glycogen phosphorylase family.</text>
</comment>
<dbReference type="CDD" id="cd04300">
    <property type="entry name" value="GT35_Glycogen_Phosphorylase"/>
    <property type="match status" value="1"/>
</dbReference>
<evidence type="ECO:0000256" key="9">
    <source>
        <dbReference type="RuleBase" id="RU000587"/>
    </source>
</evidence>
<evidence type="ECO:0000256" key="3">
    <source>
        <dbReference type="ARBA" id="ARBA00006047"/>
    </source>
</evidence>
<evidence type="ECO:0000256" key="7">
    <source>
        <dbReference type="ARBA" id="ARBA00023277"/>
    </source>
</evidence>
<comment type="function">
    <text evidence="8">Phosphorylase is an important allosteric enzyme in carbohydrate metabolism. Enzymes from different sources differ in their regulatory mechanisms and in their natural substrates. However, all known phosphorylases share catalytic and structural properties.</text>
</comment>
<keyword evidence="6 9" id="KW-0663">Pyridoxal phosphate</keyword>
<reference evidence="10 11" key="1">
    <citation type="submission" date="2021-05" db="EMBL/GenBank/DDBJ databases">
        <title>Fusibacter ferrireducens sp. nov., an anaerobic, sulfur- and Fe-reducing bacterium isolated from the mangrove sediment.</title>
        <authorList>
            <person name="Qiu D."/>
        </authorList>
    </citation>
    <scope>NUCLEOTIDE SEQUENCE [LARGE SCALE GENOMIC DNA]</scope>
    <source>
        <strain evidence="10 11">DSM 12116</strain>
    </source>
</reference>
<dbReference type="Proteomes" id="UP000746471">
    <property type="component" value="Unassembled WGS sequence"/>
</dbReference>
<proteinExistence type="inferred from homology"/>
<protein>
    <recommendedName>
        <fullName evidence="9">Alpha-1,4 glucan phosphorylase</fullName>
        <ecNumber evidence="9">2.4.1.1</ecNumber>
    </recommendedName>
</protein>
<evidence type="ECO:0000256" key="8">
    <source>
        <dbReference type="ARBA" id="ARBA00025174"/>
    </source>
</evidence>
<dbReference type="Pfam" id="PF00343">
    <property type="entry name" value="Phosphorylase"/>
    <property type="match status" value="1"/>
</dbReference>
<organism evidence="10 11">
    <name type="scientific">Fusibacter paucivorans</name>
    <dbReference type="NCBI Taxonomy" id="76009"/>
    <lineage>
        <taxon>Bacteria</taxon>
        <taxon>Bacillati</taxon>
        <taxon>Bacillota</taxon>
        <taxon>Clostridia</taxon>
        <taxon>Eubacteriales</taxon>
        <taxon>Eubacteriales Family XII. Incertae Sedis</taxon>
        <taxon>Fusibacter</taxon>
    </lineage>
</organism>